<name>A0A6G1JQ21_9PLEO</name>
<feature type="compositionally biased region" description="Polar residues" evidence="1">
    <location>
        <begin position="149"/>
        <end position="176"/>
    </location>
</feature>
<accession>A0A6G1JQ21</accession>
<feature type="compositionally biased region" description="Basic and acidic residues" evidence="1">
    <location>
        <begin position="179"/>
        <end position="190"/>
    </location>
</feature>
<organism evidence="2 3">
    <name type="scientific">Pleomassaria siparia CBS 279.74</name>
    <dbReference type="NCBI Taxonomy" id="1314801"/>
    <lineage>
        <taxon>Eukaryota</taxon>
        <taxon>Fungi</taxon>
        <taxon>Dikarya</taxon>
        <taxon>Ascomycota</taxon>
        <taxon>Pezizomycotina</taxon>
        <taxon>Dothideomycetes</taxon>
        <taxon>Pleosporomycetidae</taxon>
        <taxon>Pleosporales</taxon>
        <taxon>Pleomassariaceae</taxon>
        <taxon>Pleomassaria</taxon>
    </lineage>
</organism>
<evidence type="ECO:0000256" key="1">
    <source>
        <dbReference type="SAM" id="MobiDB-lite"/>
    </source>
</evidence>
<gene>
    <name evidence="2" type="ORF">K504DRAFT_453101</name>
</gene>
<feature type="compositionally biased region" description="Low complexity" evidence="1">
    <location>
        <begin position="81"/>
        <end position="93"/>
    </location>
</feature>
<evidence type="ECO:0000313" key="3">
    <source>
        <dbReference type="Proteomes" id="UP000799428"/>
    </source>
</evidence>
<evidence type="ECO:0000313" key="2">
    <source>
        <dbReference type="EMBL" id="KAF2702600.1"/>
    </source>
</evidence>
<feature type="compositionally biased region" description="Basic residues" evidence="1">
    <location>
        <begin position="131"/>
        <end position="142"/>
    </location>
</feature>
<dbReference type="EMBL" id="MU005799">
    <property type="protein sequence ID" value="KAF2702600.1"/>
    <property type="molecule type" value="Genomic_DNA"/>
</dbReference>
<sequence length="202" mass="22353">MFLLQGMSSKDMAFFDSSKGDGEARLEETGHIFGSAASLTSNKKKYTSTLAKERFITSKTLQQSLAPRSPTYNPTDDDFINNDNFVNNSNSASVPPPPTAIIQEQGLSRKRAKKNLTKEERKRSYSERSKKGAKTRRRKRQAKQAGKQPSSAVANADQTIPNTPAKTITNIPNFTITKGELETEVTRNDNDTEGTDSTPDKF</sequence>
<proteinExistence type="predicted"/>
<feature type="region of interest" description="Disordered" evidence="1">
    <location>
        <begin position="59"/>
        <end position="202"/>
    </location>
</feature>
<protein>
    <submittedName>
        <fullName evidence="2">Uncharacterized protein</fullName>
    </submittedName>
</protein>
<dbReference type="Proteomes" id="UP000799428">
    <property type="component" value="Unassembled WGS sequence"/>
</dbReference>
<keyword evidence="3" id="KW-1185">Reference proteome</keyword>
<feature type="compositionally biased region" description="Polar residues" evidence="1">
    <location>
        <begin position="59"/>
        <end position="72"/>
    </location>
</feature>
<reference evidence="2" key="1">
    <citation type="journal article" date="2020" name="Stud. Mycol.">
        <title>101 Dothideomycetes genomes: a test case for predicting lifestyles and emergence of pathogens.</title>
        <authorList>
            <person name="Haridas S."/>
            <person name="Albert R."/>
            <person name="Binder M."/>
            <person name="Bloem J."/>
            <person name="Labutti K."/>
            <person name="Salamov A."/>
            <person name="Andreopoulos B."/>
            <person name="Baker S."/>
            <person name="Barry K."/>
            <person name="Bills G."/>
            <person name="Bluhm B."/>
            <person name="Cannon C."/>
            <person name="Castanera R."/>
            <person name="Culley D."/>
            <person name="Daum C."/>
            <person name="Ezra D."/>
            <person name="Gonzalez J."/>
            <person name="Henrissat B."/>
            <person name="Kuo A."/>
            <person name="Liang C."/>
            <person name="Lipzen A."/>
            <person name="Lutzoni F."/>
            <person name="Magnuson J."/>
            <person name="Mondo S."/>
            <person name="Nolan M."/>
            <person name="Ohm R."/>
            <person name="Pangilinan J."/>
            <person name="Park H.-J."/>
            <person name="Ramirez L."/>
            <person name="Alfaro M."/>
            <person name="Sun H."/>
            <person name="Tritt A."/>
            <person name="Yoshinaga Y."/>
            <person name="Zwiers L.-H."/>
            <person name="Turgeon B."/>
            <person name="Goodwin S."/>
            <person name="Spatafora J."/>
            <person name="Crous P."/>
            <person name="Grigoriev I."/>
        </authorList>
    </citation>
    <scope>NUCLEOTIDE SEQUENCE</scope>
    <source>
        <strain evidence="2">CBS 279.74</strain>
    </source>
</reference>
<dbReference type="AlphaFoldDB" id="A0A6G1JQ21"/>
<feature type="compositionally biased region" description="Basic and acidic residues" evidence="1">
    <location>
        <begin position="116"/>
        <end position="130"/>
    </location>
</feature>